<evidence type="ECO:0000313" key="2">
    <source>
        <dbReference type="EnsemblMetazoa" id="Aqu2.1.37937_001"/>
    </source>
</evidence>
<evidence type="ECO:0000259" key="1">
    <source>
        <dbReference type="Pfam" id="PF04377"/>
    </source>
</evidence>
<dbReference type="InterPro" id="IPR007472">
    <property type="entry name" value="N-end_Aminoacyl_Trfase_C"/>
</dbReference>
<dbReference type="AlphaFoldDB" id="A0A1X7VEI5"/>
<reference evidence="2" key="2">
    <citation type="submission" date="2017-05" db="UniProtKB">
        <authorList>
            <consortium name="EnsemblMetazoa"/>
        </authorList>
    </citation>
    <scope>IDENTIFICATION</scope>
</reference>
<dbReference type="InParanoid" id="A0A1X7VEI5"/>
<dbReference type="PANTHER" id="PTHR21367:SF1">
    <property type="entry name" value="ARGINYL-TRNA--PROTEIN TRANSFERASE 1"/>
    <property type="match status" value="1"/>
</dbReference>
<dbReference type="Pfam" id="PF04377">
    <property type="entry name" value="ATE_C"/>
    <property type="match status" value="1"/>
</dbReference>
<accession>A0A1X7VEI5</accession>
<name>A0A1X7VEI5_AMPQE</name>
<dbReference type="GO" id="GO:0005737">
    <property type="term" value="C:cytoplasm"/>
    <property type="evidence" value="ECO:0007669"/>
    <property type="project" value="TreeGrafter"/>
</dbReference>
<dbReference type="EnsemblMetazoa" id="XM_019993949.1">
    <property type="protein sequence ID" value="XP_019849508.1"/>
    <property type="gene ID" value="LOC109580598"/>
</dbReference>
<keyword evidence="3" id="KW-1185">Reference proteome</keyword>
<feature type="domain" description="N-end rule aminoacyl transferase C-terminal" evidence="1">
    <location>
        <begin position="998"/>
        <end position="1135"/>
    </location>
</feature>
<dbReference type="SUPFAM" id="SSF48371">
    <property type="entry name" value="ARM repeat"/>
    <property type="match status" value="2"/>
</dbReference>
<gene>
    <name evidence="2" type="primary">109580598</name>
</gene>
<proteinExistence type="predicted"/>
<dbReference type="EnsemblMetazoa" id="Aqu2.1.37937_001">
    <property type="protein sequence ID" value="Aqu2.1.37937_001"/>
    <property type="gene ID" value="Aqu2.1.37937"/>
</dbReference>
<dbReference type="InterPro" id="IPR030700">
    <property type="entry name" value="N-end_Aminoacyl_Trfase"/>
</dbReference>
<dbReference type="InterPro" id="IPR011989">
    <property type="entry name" value="ARM-like"/>
</dbReference>
<dbReference type="PANTHER" id="PTHR21367">
    <property type="entry name" value="ARGININE-TRNA-PROTEIN TRANSFERASE 1"/>
    <property type="match status" value="1"/>
</dbReference>
<dbReference type="SUPFAM" id="SSF55729">
    <property type="entry name" value="Acyl-CoA N-acyltransferases (Nat)"/>
    <property type="match status" value="1"/>
</dbReference>
<reference evidence="3" key="1">
    <citation type="journal article" date="2010" name="Nature">
        <title>The Amphimedon queenslandica genome and the evolution of animal complexity.</title>
        <authorList>
            <person name="Srivastava M."/>
            <person name="Simakov O."/>
            <person name="Chapman J."/>
            <person name="Fahey B."/>
            <person name="Gauthier M.E."/>
            <person name="Mitros T."/>
            <person name="Richards G.S."/>
            <person name="Conaco C."/>
            <person name="Dacre M."/>
            <person name="Hellsten U."/>
            <person name="Larroux C."/>
            <person name="Putnam N.H."/>
            <person name="Stanke M."/>
            <person name="Adamska M."/>
            <person name="Darling A."/>
            <person name="Degnan S.M."/>
            <person name="Oakley T.H."/>
            <person name="Plachetzki D.C."/>
            <person name="Zhai Y."/>
            <person name="Adamski M."/>
            <person name="Calcino A."/>
            <person name="Cummins S.F."/>
            <person name="Goodstein D.M."/>
            <person name="Harris C."/>
            <person name="Jackson D.J."/>
            <person name="Leys S.P."/>
            <person name="Shu S."/>
            <person name="Woodcroft B.J."/>
            <person name="Vervoort M."/>
            <person name="Kosik K.S."/>
            <person name="Manning G."/>
            <person name="Degnan B.M."/>
            <person name="Rokhsar D.S."/>
        </authorList>
    </citation>
    <scope>NUCLEOTIDE SEQUENCE [LARGE SCALE GENOMIC DNA]</scope>
</reference>
<dbReference type="Gene3D" id="1.25.10.10">
    <property type="entry name" value="Leucine-rich Repeat Variant"/>
    <property type="match status" value="1"/>
</dbReference>
<organism evidence="2">
    <name type="scientific">Amphimedon queenslandica</name>
    <name type="common">Sponge</name>
    <dbReference type="NCBI Taxonomy" id="400682"/>
    <lineage>
        <taxon>Eukaryota</taxon>
        <taxon>Metazoa</taxon>
        <taxon>Porifera</taxon>
        <taxon>Demospongiae</taxon>
        <taxon>Heteroscleromorpha</taxon>
        <taxon>Haplosclerida</taxon>
        <taxon>Niphatidae</taxon>
        <taxon>Amphimedon</taxon>
    </lineage>
</organism>
<dbReference type="KEGG" id="aqu:109580598"/>
<evidence type="ECO:0000313" key="3">
    <source>
        <dbReference type="Proteomes" id="UP000007879"/>
    </source>
</evidence>
<sequence>MSSVEKDFENRPEYKLVTSFSEDVKGLENDKEIIQSIHKLWDSIIVLLSNHSSDPIVLDLVCKSFNSSSVYSVLPNLHEYPNHQSLLDLFLSSFLSFDWSSTSSPSLSSLVATVLSTIGCLVELFDDSMATSHSYSVRDFITFSLLPSSYSPGISTDCVLSAGGSFPQSLPRRFLELLLDKQVHFKLLDLVSNYMLMSEETLYEILRSIILFFELNPQTVMSGYKEAGSDNDSHLMLLFAASHFAASTRIQSQLWLLLNHILTKTVSDSQEAMILRDLNIQTILPTLATVAKEMCQSPNSMLSLCIFIRSYMSKCPMSFIQGVCFSDDQELLRYLMKGLSKEVESTCDSPTHRDIKCLCSTLHLFHSLCAKDTYCARIIQSYNFINEMAKAVQSCPLCCGHTYCMIIGSVALQNSIQPEDLQWSQSLEPLKAILTSPLPLDERADVYNSLHVVLKSSNLSSFIDRDFIDGFFTAFSRDIKELPHDEIRYLIYVTRLVIEPVKSKDFLQSLCDSNVHEAAIEGCLNRDIKRSTHEALLISMQFINYLMRLYQEYLGNIDSFVNCNVLKHVIDVILMREGAKHLRNYSDQYGSIVLSLTSTKRSSAIIYDQGSLELLYPLVSDDFESGIVRNTIHAVGNIALAGHHVKQDILSISFHSKLIQLLEKRMGTGDAYLLSACCRVLHILCSGDWAKRQYALQGLVTTLVSLCKTRNDSPEIVWRPLGLLSSISFMSLCNRQYLVSDGVMNDIIDLFKRAVDSKVISYFTLIVLAFSDLDRQFTYLSSRGVVRMIQTHMNNEAGNVDFKRWGAAVLERGYLFTVTERRREEEEEELISLLQSSITWPPPYSKLICCHDDVSILLDDDSQLTPFFPEGSQTVNKGDVASLGIQDPVFRVSRYYGSTHGLCSNCDKEGPSAELVFRPHNLTPTQYQSLVSRGWYRRGGVKMFRYRYNHNIDCSDWETRVLLVDFNSRQRKSYRKVLKRMPEERLTIETVPTQFIQEAYELYNSYHIVKHDKPKKSRYSYCEHVVNSPMRNQYSEGGGTIEYGTYHQLYRLDGKLVAVGVIDVIPNGVVSIYMWYEMSKEISKYSFGVYSALKEIEYAQKLRERDPNIRYYYMQGWNGNNHKLAYKSNYEPEEFYSPCTVSDWVSGLDGVSECQKSFKEEKRREGDKDGGSNSNDVVAGTALPLDRVWYKRVNNGNGPLVDELLLCINDSACIKLKDLLVRYHPCKEQVETMRSKFEELMLALGPELCSNLIIDIKLCPPPSPPLSAPIQATD</sequence>
<dbReference type="OrthoDB" id="74183at2759"/>
<dbReference type="InterPro" id="IPR016024">
    <property type="entry name" value="ARM-type_fold"/>
</dbReference>
<dbReference type="InterPro" id="IPR016181">
    <property type="entry name" value="Acyl_CoA_acyltransferase"/>
</dbReference>
<dbReference type="eggNOG" id="KOG1193">
    <property type="taxonomic scope" value="Eukaryota"/>
</dbReference>
<dbReference type="Proteomes" id="UP000007879">
    <property type="component" value="Unassembled WGS sequence"/>
</dbReference>
<dbReference type="GO" id="GO:0004057">
    <property type="term" value="F:arginyl-tRNA--protein transferase activity"/>
    <property type="evidence" value="ECO:0007669"/>
    <property type="project" value="InterPro"/>
</dbReference>
<protein>
    <recommendedName>
        <fullName evidence="1">N-end rule aminoacyl transferase C-terminal domain-containing protein</fullName>
    </recommendedName>
</protein>